<gene>
    <name evidence="5" type="ORF">BC748_1889</name>
</gene>
<evidence type="ECO:0000259" key="4">
    <source>
        <dbReference type="Pfam" id="PF18962"/>
    </source>
</evidence>
<dbReference type="OrthoDB" id="951108at2"/>
<dbReference type="NCBIfam" id="TIGR04183">
    <property type="entry name" value="Por_Secre_tail"/>
    <property type="match status" value="1"/>
</dbReference>
<evidence type="ECO:0000313" key="5">
    <source>
        <dbReference type="EMBL" id="TDP58663.1"/>
    </source>
</evidence>
<proteinExistence type="predicted"/>
<dbReference type="EMBL" id="SNXR01000014">
    <property type="protein sequence ID" value="TDP58663.1"/>
    <property type="molecule type" value="Genomic_DNA"/>
</dbReference>
<feature type="signal peptide" evidence="2">
    <location>
        <begin position="1"/>
        <end position="21"/>
    </location>
</feature>
<dbReference type="AlphaFoldDB" id="A0A4R6QA98"/>
<feature type="domain" description="DUF4397" evidence="3">
    <location>
        <begin position="24"/>
        <end position="110"/>
    </location>
</feature>
<feature type="domain" description="DUF4397" evidence="3">
    <location>
        <begin position="714"/>
        <end position="800"/>
    </location>
</feature>
<protein>
    <submittedName>
        <fullName evidence="5">Putative secreted protein (Por secretion system target)</fullName>
    </submittedName>
</protein>
<keyword evidence="1 2" id="KW-0732">Signal</keyword>
<organism evidence="5 6">
    <name type="scientific">Flavobacterium dankookense</name>
    <dbReference type="NCBI Taxonomy" id="706186"/>
    <lineage>
        <taxon>Bacteria</taxon>
        <taxon>Pseudomonadati</taxon>
        <taxon>Bacteroidota</taxon>
        <taxon>Flavobacteriia</taxon>
        <taxon>Flavobacteriales</taxon>
        <taxon>Flavobacteriaceae</taxon>
        <taxon>Flavobacterium</taxon>
    </lineage>
</organism>
<evidence type="ECO:0000313" key="6">
    <source>
        <dbReference type="Proteomes" id="UP000295260"/>
    </source>
</evidence>
<dbReference type="InterPro" id="IPR026444">
    <property type="entry name" value="Secre_tail"/>
</dbReference>
<feature type="chain" id="PRO_5020300103" evidence="2">
    <location>
        <begin position="22"/>
        <end position="1253"/>
    </location>
</feature>
<name>A0A4R6QA98_9FLAO</name>
<evidence type="ECO:0000256" key="1">
    <source>
        <dbReference type="ARBA" id="ARBA00022729"/>
    </source>
</evidence>
<evidence type="ECO:0000259" key="3">
    <source>
        <dbReference type="Pfam" id="PF14344"/>
    </source>
</evidence>
<dbReference type="Proteomes" id="UP000295260">
    <property type="component" value="Unassembled WGS sequence"/>
</dbReference>
<sequence length="1253" mass="129838">MKKITNLCKLLILFGITFTYAQTARVQVIHNSPDLAAQEVDVYINGTIALDNFAFRTATPFIDLPAHAPITIDVAPASSTSVLETLSTTTTTLTAGETYIIVANGIVSPTGYSVAPNFALSVYSGGREGTPVLTETDVLVAHGSPDAPTVDVVETGVGAGTIVNNLSYGSFSNYLELTTANYILDVRDETGTVTVARYSAPLSDLFLQSDAITVVASGFLNPDNNSDGPAFGLWVAKATGGALIPLPLYNPTAKVQVIHNSPDAIAAEVDVYINGDLALDNFAFRTATPFIDLPAETSISIDIAPSTSSSSSESIYNLTTSLAANETYIIVANGIVSPTGYSVAPNFALNVFSQGREFADDSNLVDVLVNHGSPDAPTVDVVETAVPAGTVVDNISYPQFAGYLSLPEADFVLDVRDETGATTVASYQAPFNTFNYAGSAITVLASGFLNPAANSDGPAFGLWVAFSNGGPLFELPLVEVPQTARLQVIHNSPDAIAAEVDVYVNGTLTLDNFAFRTATPFIDVPAGVALSIDVAPGNSTSATESVYNLTTTLADGETYIAIANGIVSPTGYSVAPNFALSVFAQGREVASDPAETDVLVNHGSPDAPTVDVVETGVGAGTIVNDISYPQFAGYLELPNLDFVLDVRDATGTTTVARYSAPLQTLNLDGAALTVVASGFLNPAANSDGPAFGLWVATAAGGNLIQLPPFVEPTARLQVIHNSPDAIAAEVDVYVNGTLTLDNFAFRTATPFIDVPAGVALSIDVAPGNSTSATESIYNLTTTLADGETYIAIANGIVSPTGYSVAPNFALSVFAQGREAASDPAETDVLVNHGSPDAPTVDVVETGVGAGTIVNDISYPQFAGYLELPNLDFVLDVRDATGTTTVASYLAPLQTLNLDGAAITVIASGFLNPAANSDGPAFGLWVATAAGGNLIQLPPFVEPTARLQVIHNSPDAIAAEVDVYVNGTLTLDNFAFRTATPFIDVPAGVALSIDVAPGNSTSATESVYNLTTTLADGETYIAIANGIVSPTGYSVAPNFALSVFAQGREAASDPAETDVLVNHGSPDAPTVDVVETGVGAGTIVNDISYPQFAGYLELPNLDFVLDVRDATGTTTVASYLAPLQTLNLDGAAITVIASGFLNPAVNSDGPAFGLWVATAAGGNLIPLPTAPLSVNENDLESIRIYPNPANSIINIDIPFSYDNSKVRLFDVNGRSIKEVTSVNSIDVTGLGSGIYMLSLEIDNTVINKKIVITN</sequence>
<feature type="domain" description="DUF4397" evidence="3">
    <location>
        <begin position="137"/>
        <end position="200"/>
    </location>
</feature>
<comment type="caution">
    <text evidence="5">The sequence shown here is derived from an EMBL/GenBank/DDBJ whole genome shotgun (WGS) entry which is preliminary data.</text>
</comment>
<feature type="domain" description="DUF4397" evidence="3">
    <location>
        <begin position="484"/>
        <end position="569"/>
    </location>
</feature>
<dbReference type="Pfam" id="PF18962">
    <property type="entry name" value="Por_Secre_tail"/>
    <property type="match status" value="1"/>
</dbReference>
<accession>A0A4R6QA98</accession>
<dbReference type="Pfam" id="PF14344">
    <property type="entry name" value="DUF4397"/>
    <property type="match status" value="6"/>
</dbReference>
<feature type="domain" description="DUF4397" evidence="3">
    <location>
        <begin position="253"/>
        <end position="338"/>
    </location>
</feature>
<dbReference type="InterPro" id="IPR025510">
    <property type="entry name" value="DUF4397"/>
</dbReference>
<feature type="domain" description="DUF4397" evidence="3">
    <location>
        <begin position="944"/>
        <end position="1030"/>
    </location>
</feature>
<feature type="domain" description="Secretion system C-terminal sorting" evidence="4">
    <location>
        <begin position="1183"/>
        <end position="1251"/>
    </location>
</feature>
<reference evidence="5 6" key="1">
    <citation type="submission" date="2019-03" db="EMBL/GenBank/DDBJ databases">
        <title>Genomic Encyclopedia of Archaeal and Bacterial Type Strains, Phase II (KMG-II): from individual species to whole genera.</title>
        <authorList>
            <person name="Goeker M."/>
        </authorList>
    </citation>
    <scope>NUCLEOTIDE SEQUENCE [LARGE SCALE GENOMIC DNA]</scope>
    <source>
        <strain evidence="5 6">DSM 25687</strain>
    </source>
</reference>
<keyword evidence="6" id="KW-1185">Reference proteome</keyword>
<evidence type="ECO:0000256" key="2">
    <source>
        <dbReference type="SAM" id="SignalP"/>
    </source>
</evidence>
<dbReference type="RefSeq" id="WP_133533161.1">
    <property type="nucleotide sequence ID" value="NZ_SNXR01000014.1"/>
</dbReference>